<feature type="compositionally biased region" description="Low complexity" evidence="1">
    <location>
        <begin position="205"/>
        <end position="214"/>
    </location>
</feature>
<evidence type="ECO:0000313" key="2">
    <source>
        <dbReference type="EMBL" id="GAA2942530.1"/>
    </source>
</evidence>
<dbReference type="PROSITE" id="PS51257">
    <property type="entry name" value="PROKAR_LIPOPROTEIN"/>
    <property type="match status" value="1"/>
</dbReference>
<dbReference type="Proteomes" id="UP001500403">
    <property type="component" value="Unassembled WGS sequence"/>
</dbReference>
<sequence length="214" mass="21863">MCRSATADLVAGTGIAAIGVACTARPSRARDLPPAALPLLLGTHRIIEALIRRSGGGAGPATVVRAVPALPLPAWWVPVGVVCAAPPHARRRLLVPLAVAVTTAASLAYCLATRPVTAEIRGRTLGFLLGLASGAARRGLLPCHRRLPVPRRRPTAAAARGPGRLRGGDMRGAVAAGTHLHLVRVRGGVSGRPARVATPPPGIPRIPRTPAAGI</sequence>
<dbReference type="EMBL" id="BAAAUD010000031">
    <property type="protein sequence ID" value="GAA2942530.1"/>
    <property type="molecule type" value="Genomic_DNA"/>
</dbReference>
<keyword evidence="3" id="KW-1185">Reference proteome</keyword>
<evidence type="ECO:0000256" key="1">
    <source>
        <dbReference type="SAM" id="MobiDB-lite"/>
    </source>
</evidence>
<gene>
    <name evidence="2" type="ORF">GCM10010446_29720</name>
</gene>
<evidence type="ECO:0000313" key="3">
    <source>
        <dbReference type="Proteomes" id="UP001500403"/>
    </source>
</evidence>
<proteinExistence type="predicted"/>
<dbReference type="InterPro" id="IPR046737">
    <property type="entry name" value="DUF6629"/>
</dbReference>
<reference evidence="2 3" key="1">
    <citation type="journal article" date="2019" name="Int. J. Syst. Evol. Microbiol.">
        <title>The Global Catalogue of Microorganisms (GCM) 10K type strain sequencing project: providing services to taxonomists for standard genome sequencing and annotation.</title>
        <authorList>
            <consortium name="The Broad Institute Genomics Platform"/>
            <consortium name="The Broad Institute Genome Sequencing Center for Infectious Disease"/>
            <person name="Wu L."/>
            <person name="Ma J."/>
        </authorList>
    </citation>
    <scope>NUCLEOTIDE SEQUENCE [LARGE SCALE GENOMIC DNA]</scope>
    <source>
        <strain evidence="2 3">JCM 9088</strain>
    </source>
</reference>
<accession>A0ABN3XB54</accession>
<dbReference type="Pfam" id="PF20334">
    <property type="entry name" value="DUF6629"/>
    <property type="match status" value="1"/>
</dbReference>
<protein>
    <submittedName>
        <fullName evidence="2">Uncharacterized protein</fullName>
    </submittedName>
</protein>
<feature type="region of interest" description="Disordered" evidence="1">
    <location>
        <begin position="191"/>
        <end position="214"/>
    </location>
</feature>
<name>A0ABN3XB54_9ACTN</name>
<comment type="caution">
    <text evidence="2">The sequence shown here is derived from an EMBL/GenBank/DDBJ whole genome shotgun (WGS) entry which is preliminary data.</text>
</comment>
<organism evidence="2 3">
    <name type="scientific">Streptomyces enissocaesilis</name>
    <dbReference type="NCBI Taxonomy" id="332589"/>
    <lineage>
        <taxon>Bacteria</taxon>
        <taxon>Bacillati</taxon>
        <taxon>Actinomycetota</taxon>
        <taxon>Actinomycetes</taxon>
        <taxon>Kitasatosporales</taxon>
        <taxon>Streptomycetaceae</taxon>
        <taxon>Streptomyces</taxon>
        <taxon>Streptomyces rochei group</taxon>
    </lineage>
</organism>